<sequence length="139" mass="15782">YYLVLPIVILGAEIYSQIIEQEIIKGKLNAPIAQRTIFGRACVCDLILTIRYSELDRLLRITATCQRAISKFLKKPSTFSLHSLNPNDLQKAKFFWICSILMSDCGTNFKGADIELQRLLSKAVEILDIEPSYKNRLTG</sequence>
<keyword evidence="2" id="KW-1185">Reference proteome</keyword>
<accession>A0A151IQ75</accession>
<reference evidence="1 2" key="1">
    <citation type="submission" date="2016-03" db="EMBL/GenBank/DDBJ databases">
        <title>Cyphomyrmex costatus WGS genome.</title>
        <authorList>
            <person name="Nygaard S."/>
            <person name="Hu H."/>
            <person name="Boomsma J."/>
            <person name="Zhang G."/>
        </authorList>
    </citation>
    <scope>NUCLEOTIDE SEQUENCE [LARGE SCALE GENOMIC DNA]</scope>
    <source>
        <strain evidence="1">MS0001</strain>
        <tissue evidence="1">Whole body</tissue>
    </source>
</reference>
<proteinExistence type="predicted"/>
<evidence type="ECO:0000313" key="1">
    <source>
        <dbReference type="EMBL" id="KYN08286.1"/>
    </source>
</evidence>
<gene>
    <name evidence="1" type="ORF">ALC62_00716</name>
</gene>
<organism evidence="1 2">
    <name type="scientific">Cyphomyrmex costatus</name>
    <dbReference type="NCBI Taxonomy" id="456900"/>
    <lineage>
        <taxon>Eukaryota</taxon>
        <taxon>Metazoa</taxon>
        <taxon>Ecdysozoa</taxon>
        <taxon>Arthropoda</taxon>
        <taxon>Hexapoda</taxon>
        <taxon>Insecta</taxon>
        <taxon>Pterygota</taxon>
        <taxon>Neoptera</taxon>
        <taxon>Endopterygota</taxon>
        <taxon>Hymenoptera</taxon>
        <taxon>Apocrita</taxon>
        <taxon>Aculeata</taxon>
        <taxon>Formicoidea</taxon>
        <taxon>Formicidae</taxon>
        <taxon>Myrmicinae</taxon>
        <taxon>Cyphomyrmex</taxon>
    </lineage>
</organism>
<dbReference type="AlphaFoldDB" id="A0A151IQ75"/>
<dbReference type="EMBL" id="KQ976785">
    <property type="protein sequence ID" value="KYN08286.1"/>
    <property type="molecule type" value="Genomic_DNA"/>
</dbReference>
<feature type="non-terminal residue" evidence="1">
    <location>
        <position position="1"/>
    </location>
</feature>
<evidence type="ECO:0000313" key="2">
    <source>
        <dbReference type="Proteomes" id="UP000078542"/>
    </source>
</evidence>
<dbReference type="Proteomes" id="UP000078542">
    <property type="component" value="Unassembled WGS sequence"/>
</dbReference>
<protein>
    <submittedName>
        <fullName evidence="1">Uncharacterized protein</fullName>
    </submittedName>
</protein>
<name>A0A151IQ75_9HYME</name>